<feature type="repeat" description="Solcar" evidence="10">
    <location>
        <begin position="283"/>
        <end position="371"/>
    </location>
</feature>
<evidence type="ECO:0000256" key="7">
    <source>
        <dbReference type="ARBA" id="ARBA00022989"/>
    </source>
</evidence>
<accession>A0A0H5R1U0</accession>
<dbReference type="EMBL" id="HACM01001332">
    <property type="protein sequence ID" value="CRZ01774.1"/>
    <property type="molecule type" value="Transcribed_RNA"/>
</dbReference>
<evidence type="ECO:0000256" key="6">
    <source>
        <dbReference type="ARBA" id="ARBA00022792"/>
    </source>
</evidence>
<evidence type="ECO:0000256" key="3">
    <source>
        <dbReference type="ARBA" id="ARBA00022448"/>
    </source>
</evidence>
<dbReference type="PROSITE" id="PS50920">
    <property type="entry name" value="SOLCAR"/>
    <property type="match status" value="3"/>
</dbReference>
<feature type="repeat" description="Solcar" evidence="10">
    <location>
        <begin position="37"/>
        <end position="170"/>
    </location>
</feature>
<evidence type="ECO:0000313" key="13">
    <source>
        <dbReference type="EMBL" id="CRZ01774.1"/>
    </source>
</evidence>
<dbReference type="PANTHER" id="PTHR45760:SF2">
    <property type="entry name" value="FI19922P1-RELATED"/>
    <property type="match status" value="1"/>
</dbReference>
<sequence length="373" mass="40769">FTARGAGIRPAPSVQDRMPADDASLESRDAPQLSPRKYRLMSASIGALMTSLTMTPLDVVRVRMQAANGVNTGEYILRPVCPESGPVMTPCGPGGFTYRIWNGLNDGELWCHRCNQRSFTRASDGTFMSMFRLIRSEGVTSLWRGLTPTLAQSIPSTVIYFTSYDELQQMLSANHVMMGPAIAGVVSRLGAASVVSPIELVRTRVMAHQGRPESAWTLLSNVSKEVAAECRSHGTRVLFRGLGPTLLRDLPFSALYWSGFETFYPKLRSLHRRWIPDITPTQLAFSSAFIGGSVSGTIAAIATHPFDVIKTKQQTEMYGSGAGFKSIKSLFQEIYKSGGIQALFVGLTPRVVKIAPACAIMISSYELGKTIFR</sequence>
<reference evidence="13" key="1">
    <citation type="submission" date="2015-04" db="EMBL/GenBank/DDBJ databases">
        <title>The genome sequence of the plant pathogenic Rhizarian Plasmodiophora brassicae reveals insights in its biotrophic life cycle and the origin of chitin synthesis.</title>
        <authorList>
            <person name="Schwelm A."/>
            <person name="Fogelqvist J."/>
            <person name="Knaust A."/>
            <person name="Julke S."/>
            <person name="Lilja T."/>
            <person name="Dhandapani V."/>
            <person name="Bonilla-Rosso G."/>
            <person name="Karlsson M."/>
            <person name="Shevchenko A."/>
            <person name="Choi S.R."/>
            <person name="Kim H.G."/>
            <person name="Park J.Y."/>
            <person name="Lim Y.P."/>
            <person name="Ludwig-Muller J."/>
            <person name="Dixelius C."/>
        </authorList>
    </citation>
    <scope>NUCLEOTIDE SEQUENCE</scope>
    <source>
        <tissue evidence="13">Potato root galls</tissue>
    </source>
</reference>
<evidence type="ECO:0000256" key="2">
    <source>
        <dbReference type="ARBA" id="ARBA00006375"/>
    </source>
</evidence>
<proteinExistence type="inferred from homology"/>
<comment type="subcellular location">
    <subcellularLocation>
        <location evidence="1">Mitochondrion inner membrane</location>
        <topology evidence="1">Multi-pass membrane protein</topology>
    </subcellularLocation>
</comment>
<feature type="repeat" description="Solcar" evidence="10">
    <location>
        <begin position="175"/>
        <end position="266"/>
    </location>
</feature>
<name>A0A0H5R1U0_9EUKA</name>
<keyword evidence="6" id="KW-0999">Mitochondrion inner membrane</keyword>
<keyword evidence="5" id="KW-0677">Repeat</keyword>
<evidence type="ECO:0000256" key="4">
    <source>
        <dbReference type="ARBA" id="ARBA00022692"/>
    </source>
</evidence>
<dbReference type="InterPro" id="IPR023395">
    <property type="entry name" value="MCP_dom_sf"/>
</dbReference>
<dbReference type="GO" id="GO:1990542">
    <property type="term" value="P:mitochondrial transmembrane transport"/>
    <property type="evidence" value="ECO:0007669"/>
    <property type="project" value="InterPro"/>
</dbReference>
<dbReference type="InterPro" id="IPR018108">
    <property type="entry name" value="MCP_transmembrane"/>
</dbReference>
<protein>
    <recommendedName>
        <fullName evidence="14">Mitochondrial carrier protein</fullName>
    </recommendedName>
</protein>
<organism evidence="13">
    <name type="scientific">Spongospora subterranea</name>
    <dbReference type="NCBI Taxonomy" id="70186"/>
    <lineage>
        <taxon>Eukaryota</taxon>
        <taxon>Sar</taxon>
        <taxon>Rhizaria</taxon>
        <taxon>Endomyxa</taxon>
        <taxon>Phytomyxea</taxon>
        <taxon>Plasmodiophorida</taxon>
        <taxon>Plasmodiophoridae</taxon>
        <taxon>Spongospora</taxon>
    </lineage>
</organism>
<feature type="non-terminal residue" evidence="13">
    <location>
        <position position="1"/>
    </location>
</feature>
<evidence type="ECO:0000256" key="1">
    <source>
        <dbReference type="ARBA" id="ARBA00004448"/>
    </source>
</evidence>
<feature type="region of interest" description="Disordered" evidence="12">
    <location>
        <begin position="1"/>
        <end position="31"/>
    </location>
</feature>
<evidence type="ECO:0000256" key="12">
    <source>
        <dbReference type="SAM" id="MobiDB-lite"/>
    </source>
</evidence>
<keyword evidence="9 10" id="KW-0472">Membrane</keyword>
<dbReference type="PANTHER" id="PTHR45760">
    <property type="entry name" value="FI19922P1-RELATED"/>
    <property type="match status" value="1"/>
</dbReference>
<evidence type="ECO:0000256" key="10">
    <source>
        <dbReference type="PROSITE-ProRule" id="PRU00282"/>
    </source>
</evidence>
<keyword evidence="7" id="KW-1133">Transmembrane helix</keyword>
<evidence type="ECO:0000256" key="5">
    <source>
        <dbReference type="ARBA" id="ARBA00022737"/>
    </source>
</evidence>
<dbReference type="InterPro" id="IPR045315">
    <property type="entry name" value="Mtm1-like"/>
</dbReference>
<dbReference type="GO" id="GO:0005743">
    <property type="term" value="C:mitochondrial inner membrane"/>
    <property type="evidence" value="ECO:0007669"/>
    <property type="project" value="UniProtKB-SubCell"/>
</dbReference>
<evidence type="ECO:0000256" key="9">
    <source>
        <dbReference type="ARBA" id="ARBA00023136"/>
    </source>
</evidence>
<evidence type="ECO:0000256" key="11">
    <source>
        <dbReference type="RuleBase" id="RU000488"/>
    </source>
</evidence>
<dbReference type="AlphaFoldDB" id="A0A0H5R1U0"/>
<evidence type="ECO:0008006" key="14">
    <source>
        <dbReference type="Google" id="ProtNLM"/>
    </source>
</evidence>
<dbReference type="SUPFAM" id="SSF103506">
    <property type="entry name" value="Mitochondrial carrier"/>
    <property type="match status" value="1"/>
</dbReference>
<keyword evidence="3 11" id="KW-0813">Transport</keyword>
<keyword evidence="8" id="KW-0496">Mitochondrion</keyword>
<evidence type="ECO:0000256" key="8">
    <source>
        <dbReference type="ARBA" id="ARBA00023128"/>
    </source>
</evidence>
<keyword evidence="4 10" id="KW-0812">Transmembrane</keyword>
<comment type="similarity">
    <text evidence="2 11">Belongs to the mitochondrial carrier (TC 2.A.29) family.</text>
</comment>
<dbReference type="Gene3D" id="1.50.40.10">
    <property type="entry name" value="Mitochondrial carrier domain"/>
    <property type="match status" value="2"/>
</dbReference>
<dbReference type="Pfam" id="PF00153">
    <property type="entry name" value="Mito_carr"/>
    <property type="match status" value="4"/>
</dbReference>